<evidence type="ECO:0000256" key="1">
    <source>
        <dbReference type="SAM" id="Phobius"/>
    </source>
</evidence>
<dbReference type="Proteomes" id="UP000580250">
    <property type="component" value="Unassembled WGS sequence"/>
</dbReference>
<gene>
    <name evidence="2" type="ORF">MENT_LOCUS36408</name>
</gene>
<protein>
    <submittedName>
        <fullName evidence="2">Uncharacterized protein</fullName>
    </submittedName>
</protein>
<keyword evidence="1" id="KW-0812">Transmembrane</keyword>
<accession>A0A6V7WAC6</accession>
<feature type="transmembrane region" description="Helical" evidence="1">
    <location>
        <begin position="6"/>
        <end position="29"/>
    </location>
</feature>
<organism evidence="2 3">
    <name type="scientific">Meloidogyne enterolobii</name>
    <name type="common">Root-knot nematode worm</name>
    <name type="synonym">Meloidogyne mayaguensis</name>
    <dbReference type="NCBI Taxonomy" id="390850"/>
    <lineage>
        <taxon>Eukaryota</taxon>
        <taxon>Metazoa</taxon>
        <taxon>Ecdysozoa</taxon>
        <taxon>Nematoda</taxon>
        <taxon>Chromadorea</taxon>
        <taxon>Rhabditida</taxon>
        <taxon>Tylenchina</taxon>
        <taxon>Tylenchomorpha</taxon>
        <taxon>Tylenchoidea</taxon>
        <taxon>Meloidogynidae</taxon>
        <taxon>Meloidogyninae</taxon>
        <taxon>Meloidogyne</taxon>
    </lineage>
</organism>
<sequence>MFIVIWLIVLLQFLLIFGCIGCVLLYMYIQYKKIRKEKEHVMRLQRKYLLAHKAKF</sequence>
<evidence type="ECO:0000313" key="2">
    <source>
        <dbReference type="EMBL" id="CAD2184075.1"/>
    </source>
</evidence>
<proteinExistence type="predicted"/>
<comment type="caution">
    <text evidence="2">The sequence shown here is derived from an EMBL/GenBank/DDBJ whole genome shotgun (WGS) entry which is preliminary data.</text>
</comment>
<dbReference type="AlphaFoldDB" id="A0A6V7WAC6"/>
<reference evidence="2 3" key="1">
    <citation type="submission" date="2020-08" db="EMBL/GenBank/DDBJ databases">
        <authorList>
            <person name="Koutsovoulos G."/>
            <person name="Danchin GJ E."/>
        </authorList>
    </citation>
    <scope>NUCLEOTIDE SEQUENCE [LARGE SCALE GENOMIC DNA]</scope>
</reference>
<keyword evidence="1" id="KW-1133">Transmembrane helix</keyword>
<name>A0A6V7WAC6_MELEN</name>
<keyword evidence="1" id="KW-0472">Membrane</keyword>
<dbReference type="EMBL" id="CAJEWN010000489">
    <property type="protein sequence ID" value="CAD2184075.1"/>
    <property type="molecule type" value="Genomic_DNA"/>
</dbReference>
<evidence type="ECO:0000313" key="3">
    <source>
        <dbReference type="Proteomes" id="UP000580250"/>
    </source>
</evidence>